<evidence type="ECO:0000256" key="1">
    <source>
        <dbReference type="SAM" id="MobiDB-lite"/>
    </source>
</evidence>
<sequence>MSMCCPSSPDQRRPVTPGAGARSHQSSAPYHPVGRGPAGSLRPCPGAFRPARVPPHPGPAPRRYVRGGQPRTATTPERNMPDPGPRP</sequence>
<proteinExistence type="predicted"/>
<protein>
    <submittedName>
        <fullName evidence="2">Uncharacterized protein</fullName>
    </submittedName>
</protein>
<organism evidence="2 3">
    <name type="scientific">Streptomyces atratus</name>
    <dbReference type="NCBI Taxonomy" id="1893"/>
    <lineage>
        <taxon>Bacteria</taxon>
        <taxon>Bacillati</taxon>
        <taxon>Actinomycetota</taxon>
        <taxon>Actinomycetes</taxon>
        <taxon>Kitasatosporales</taxon>
        <taxon>Streptomycetaceae</taxon>
        <taxon>Streptomyces</taxon>
    </lineage>
</organism>
<gene>
    <name evidence="2" type="ORF">C5746_30170</name>
</gene>
<dbReference type="Proteomes" id="UP000252698">
    <property type="component" value="Chromosome"/>
</dbReference>
<dbReference type="KEGG" id="sata:C5746_30170"/>
<evidence type="ECO:0000313" key="2">
    <source>
        <dbReference type="EMBL" id="AXE80525.1"/>
    </source>
</evidence>
<accession>A0A2Z5JMC6</accession>
<name>A0A2Z5JMC6_STRAR</name>
<evidence type="ECO:0000313" key="3">
    <source>
        <dbReference type="Proteomes" id="UP000252698"/>
    </source>
</evidence>
<dbReference type="EMBL" id="CP027306">
    <property type="protein sequence ID" value="AXE80525.1"/>
    <property type="molecule type" value="Genomic_DNA"/>
</dbReference>
<reference evidence="2 3" key="1">
    <citation type="journal article" date="2018" name="Front. Microbiol.">
        <title>Genome Sequencing of Streptomyces atratus SCSIOZH16 and Activation Production of Nocardamine via Metabolic Engineering.</title>
        <authorList>
            <person name="Li Y."/>
            <person name="Zhang C."/>
            <person name="Liu C."/>
            <person name="Ju J."/>
            <person name="Ma J."/>
        </authorList>
    </citation>
    <scope>NUCLEOTIDE SEQUENCE [LARGE SCALE GENOMIC DNA]</scope>
    <source>
        <strain evidence="2 3">SCSIO_ZH16</strain>
    </source>
</reference>
<feature type="region of interest" description="Disordered" evidence="1">
    <location>
        <begin position="1"/>
        <end position="87"/>
    </location>
</feature>
<dbReference type="AlphaFoldDB" id="A0A2Z5JMC6"/>